<dbReference type="Gene3D" id="2.115.10.20">
    <property type="entry name" value="Glycosyl hydrolase domain, family 43"/>
    <property type="match status" value="1"/>
</dbReference>
<sequence>MYKIHPYILFFLGLFILYSPFSKSQTNGKNRQIIANPLSLNYRFQFDDPARREAADPVIEYFKGKYYLFASKSGGYWSSPDLSEWTYIPCKSIKTIEGYAPTILVHNDALYYLGSGAPTVFRTTNPDEDNWVDAGSRFSHGMTDPAFYKDDDGKVYLYWGCSDVDPIMGVRVDPDNGFKEIGEAVVLIRHNGDKYGWEVPGVNNEETRTGWNEGPCIIKYKGKYYLQYAAPGTQYRIYGDGLYISDNPLGPYTYVESSPFSFKPGGFIGGAGHGHTFRDKYGNYWHVATMTISVRHMFERRIGLFPAYMSSDDELHSHTVLSDYPFYIPDKKIDLEKNDCSLSWNILSYGKTITASSSLTGYEPAKANDEKVETWWAAASGKPGEWLQTDLGKPMTVNAIQINFADHNFTMKAPEIYPYQYIIECSTDGADWETIVDKTSNNKDMAHELIVLDSPQDTRYIRIKNTKDVPGNFSLYDLRIFGDGQGKLPEKIPDICIERDAGDRRIIRLSWDKTSGTNGYILRWGVKKGQLKNAAMIYSDNFFEGRFFNRDSEYYFSIDSFNENGINKGRKIYNTKNKVL</sequence>
<dbReference type="Pfam" id="PF00754">
    <property type="entry name" value="F5_F8_type_C"/>
    <property type="match status" value="1"/>
</dbReference>
<evidence type="ECO:0000256" key="3">
    <source>
        <dbReference type="ARBA" id="ARBA00023295"/>
    </source>
</evidence>
<dbReference type="InterPro" id="IPR008979">
    <property type="entry name" value="Galactose-bd-like_sf"/>
</dbReference>
<evidence type="ECO:0000256" key="4">
    <source>
        <dbReference type="RuleBase" id="RU361187"/>
    </source>
</evidence>
<dbReference type="InterPro" id="IPR000421">
    <property type="entry name" value="FA58C"/>
</dbReference>
<accession>A0A212JAE2</accession>
<organism evidence="6">
    <name type="scientific">uncultured Dysgonomonas sp</name>
    <dbReference type="NCBI Taxonomy" id="206096"/>
    <lineage>
        <taxon>Bacteria</taxon>
        <taxon>Pseudomonadati</taxon>
        <taxon>Bacteroidota</taxon>
        <taxon>Bacteroidia</taxon>
        <taxon>Bacteroidales</taxon>
        <taxon>Dysgonomonadaceae</taxon>
        <taxon>Dysgonomonas</taxon>
        <taxon>environmental samples</taxon>
    </lineage>
</organism>
<dbReference type="GO" id="GO:0004553">
    <property type="term" value="F:hydrolase activity, hydrolyzing O-glycosyl compounds"/>
    <property type="evidence" value="ECO:0007669"/>
    <property type="project" value="InterPro"/>
</dbReference>
<evidence type="ECO:0000256" key="2">
    <source>
        <dbReference type="ARBA" id="ARBA00022801"/>
    </source>
</evidence>
<proteinExistence type="inferred from homology"/>
<dbReference type="SUPFAM" id="SSF75005">
    <property type="entry name" value="Arabinanase/levansucrase/invertase"/>
    <property type="match status" value="1"/>
</dbReference>
<dbReference type="PANTHER" id="PTHR42812:SF14">
    <property type="entry name" value="SECRETED PROTEIN"/>
    <property type="match status" value="1"/>
</dbReference>
<reference evidence="6" key="1">
    <citation type="submission" date="2016-04" db="EMBL/GenBank/DDBJ databases">
        <authorList>
            <person name="Evans L.H."/>
            <person name="Alamgir A."/>
            <person name="Owens N."/>
            <person name="Weber N.D."/>
            <person name="Virtaneva K."/>
            <person name="Barbian K."/>
            <person name="Babar A."/>
            <person name="Rosenke K."/>
        </authorList>
    </citation>
    <scope>NUCLEOTIDE SEQUENCE</scope>
    <source>
        <strain evidence="6">86-1</strain>
    </source>
</reference>
<evidence type="ECO:0000259" key="5">
    <source>
        <dbReference type="PROSITE" id="PS50022"/>
    </source>
</evidence>
<dbReference type="Gene3D" id="2.60.120.260">
    <property type="entry name" value="Galactose-binding domain-like"/>
    <property type="match status" value="1"/>
</dbReference>
<keyword evidence="2 4" id="KW-0378">Hydrolase</keyword>
<dbReference type="InterPro" id="IPR023296">
    <property type="entry name" value="Glyco_hydro_beta-prop_sf"/>
</dbReference>
<protein>
    <recommendedName>
        <fullName evidence="5">F5/8 type C domain-containing protein</fullName>
    </recommendedName>
</protein>
<keyword evidence="3 4" id="KW-0326">Glycosidase</keyword>
<dbReference type="InterPro" id="IPR006710">
    <property type="entry name" value="Glyco_hydro_43"/>
</dbReference>
<dbReference type="Pfam" id="PF04616">
    <property type="entry name" value="Glyco_hydro_43"/>
    <property type="match status" value="1"/>
</dbReference>
<gene>
    <name evidence="6" type="ORF">KL86DYS1_11641</name>
</gene>
<dbReference type="SUPFAM" id="SSF49785">
    <property type="entry name" value="Galactose-binding domain-like"/>
    <property type="match status" value="1"/>
</dbReference>
<dbReference type="AlphaFoldDB" id="A0A212JAE2"/>
<evidence type="ECO:0000256" key="1">
    <source>
        <dbReference type="ARBA" id="ARBA00009865"/>
    </source>
</evidence>
<dbReference type="PANTHER" id="PTHR42812">
    <property type="entry name" value="BETA-XYLOSIDASE"/>
    <property type="match status" value="1"/>
</dbReference>
<name>A0A212JAE2_9BACT</name>
<dbReference type="RefSeq" id="WP_296939822.1">
    <property type="nucleotide sequence ID" value="NZ_LT599032.1"/>
</dbReference>
<dbReference type="GO" id="GO:0005975">
    <property type="term" value="P:carbohydrate metabolic process"/>
    <property type="evidence" value="ECO:0007669"/>
    <property type="project" value="InterPro"/>
</dbReference>
<dbReference type="PROSITE" id="PS50022">
    <property type="entry name" value="FA58C_3"/>
    <property type="match status" value="1"/>
</dbReference>
<dbReference type="CDD" id="cd08982">
    <property type="entry name" value="GH43-like"/>
    <property type="match status" value="1"/>
</dbReference>
<dbReference type="InterPro" id="IPR051795">
    <property type="entry name" value="Glycosyl_Hydrlase_43"/>
</dbReference>
<dbReference type="EMBL" id="FLUM01000001">
    <property type="protein sequence ID" value="SBV96413.1"/>
    <property type="molecule type" value="Genomic_DNA"/>
</dbReference>
<evidence type="ECO:0000313" key="6">
    <source>
        <dbReference type="EMBL" id="SBV96413.1"/>
    </source>
</evidence>
<comment type="similarity">
    <text evidence="1 4">Belongs to the glycosyl hydrolase 43 family.</text>
</comment>
<feature type="domain" description="F5/8 type C" evidence="5">
    <location>
        <begin position="335"/>
        <end position="483"/>
    </location>
</feature>